<organism evidence="3 4">
    <name type="scientific">Littorina saxatilis</name>
    <dbReference type="NCBI Taxonomy" id="31220"/>
    <lineage>
        <taxon>Eukaryota</taxon>
        <taxon>Metazoa</taxon>
        <taxon>Spiralia</taxon>
        <taxon>Lophotrochozoa</taxon>
        <taxon>Mollusca</taxon>
        <taxon>Gastropoda</taxon>
        <taxon>Caenogastropoda</taxon>
        <taxon>Littorinimorpha</taxon>
        <taxon>Littorinoidea</taxon>
        <taxon>Littorinidae</taxon>
        <taxon>Littorina</taxon>
    </lineage>
</organism>
<sequence length="564" mass="67049">MVLTDLPFERNKLLHSRYDVIRRPDSAPPPEVDTSSEAGRESKQYAAFLKAQERKVGPEGFLDSTRYCHTFQHKKEKETKPTAKSKPRAASVTPRPTVVNLTARVEKDEKDYQKRIKVVEDHMWQHKQEERELKRVEGDIIKNQRAVRHTLRDFGTAINKKRMAEDKKLGQSMERFTDMQREHLHKKHDLSRQRAEKFIASAREHKQKDRKVLLNVNDLARQYQHKLSALELKRVEVMRLSQDFESRMRNKEEEQHRLKNELAELAITLNMVAQKGRVQDVDHSRTQQKESTTRIRDDLDSDKNIDNRMQRSDGDVKGAEMTKRKLSADLVLTKSHLDIKKRDEQRHLTDTQIRLEDNTNVQRQLNETARYADMDLKAKQIDQRLKAHNAKRVNRLATSMKTKKEKEDAQQEVWESRFKARSLEADRKKHEDSLKFFSKMVTKDEEREQSLYNSVREAEYARQKKDQEVRRINQKLLNVRAANQQKLKQEQIKVNHSETELEQVLMREKAELDKMHSQREESYIQLQSHRHKMKEDKFLLERHEREHTRLLKIGARTEMGHDTY</sequence>
<dbReference type="EMBL" id="JBAMIC010000002">
    <property type="protein sequence ID" value="KAK7111930.1"/>
    <property type="molecule type" value="Genomic_DNA"/>
</dbReference>
<comment type="caution">
    <text evidence="3">The sequence shown here is derived from an EMBL/GenBank/DDBJ whole genome shotgun (WGS) entry which is preliminary data.</text>
</comment>
<evidence type="ECO:0000256" key="2">
    <source>
        <dbReference type="SAM" id="MobiDB-lite"/>
    </source>
</evidence>
<evidence type="ECO:0000313" key="3">
    <source>
        <dbReference type="EMBL" id="KAK7111930.1"/>
    </source>
</evidence>
<feature type="region of interest" description="Disordered" evidence="2">
    <location>
        <begin position="277"/>
        <end position="321"/>
    </location>
</feature>
<gene>
    <name evidence="3" type="ORF">V1264_011475</name>
</gene>
<reference evidence="3 4" key="1">
    <citation type="submission" date="2024-02" db="EMBL/GenBank/DDBJ databases">
        <title>Chromosome-scale genome assembly of the rough periwinkle Littorina saxatilis.</title>
        <authorList>
            <person name="De Jode A."/>
            <person name="Faria R."/>
            <person name="Formenti G."/>
            <person name="Sims Y."/>
            <person name="Smith T.P."/>
            <person name="Tracey A."/>
            <person name="Wood J.M.D."/>
            <person name="Zagrodzka Z.B."/>
            <person name="Johannesson K."/>
            <person name="Butlin R.K."/>
            <person name="Leder E.H."/>
        </authorList>
    </citation>
    <scope>NUCLEOTIDE SEQUENCE [LARGE SCALE GENOMIC DNA]</scope>
    <source>
        <strain evidence="3">Snail1</strain>
        <tissue evidence="3">Muscle</tissue>
    </source>
</reference>
<dbReference type="AlphaFoldDB" id="A0AAN9BV87"/>
<name>A0AAN9BV87_9CAEN</name>
<evidence type="ECO:0000256" key="1">
    <source>
        <dbReference type="SAM" id="Coils"/>
    </source>
</evidence>
<keyword evidence="1" id="KW-0175">Coiled coil</keyword>
<protein>
    <submittedName>
        <fullName evidence="3">Uncharacterized protein</fullName>
    </submittedName>
</protein>
<proteinExistence type="predicted"/>
<evidence type="ECO:0000313" key="4">
    <source>
        <dbReference type="Proteomes" id="UP001374579"/>
    </source>
</evidence>
<keyword evidence="4" id="KW-1185">Reference proteome</keyword>
<accession>A0AAN9BV87</accession>
<feature type="region of interest" description="Disordered" evidence="2">
    <location>
        <begin position="20"/>
        <end position="40"/>
    </location>
</feature>
<dbReference type="Proteomes" id="UP001374579">
    <property type="component" value="Unassembled WGS sequence"/>
</dbReference>
<feature type="coiled-coil region" evidence="1">
    <location>
        <begin position="241"/>
        <end position="268"/>
    </location>
</feature>
<feature type="region of interest" description="Disordered" evidence="2">
    <location>
        <begin position="73"/>
        <end position="94"/>
    </location>
</feature>